<gene>
    <name evidence="8" type="ORF">CHGG_09802</name>
</gene>
<feature type="compositionally biased region" description="Basic and acidic residues" evidence="6">
    <location>
        <begin position="347"/>
        <end position="372"/>
    </location>
</feature>
<dbReference type="GO" id="GO:0005634">
    <property type="term" value="C:nucleus"/>
    <property type="evidence" value="ECO:0007669"/>
    <property type="project" value="TreeGrafter"/>
</dbReference>
<evidence type="ECO:0000256" key="6">
    <source>
        <dbReference type="SAM" id="MobiDB-lite"/>
    </source>
</evidence>
<sequence>MAQNGAFSALKEGTVVSTTGPIQQNAESVEQLNKLVASIKALKRAGYVVEKLTDAELDQKRRCSRCGIRVAKPPRIRHHKTEVAENKSPKTEESGSQAQENPNHRGTDVANPKPLDCRFHTGKVVYKVWTCCRKHVSEDPCTIKKDHDVRDDQNGANERRWQCHVTAPETKPSHRAAVAIDCEMGTAFDGDSELIRLTVVDYFTGKALIDSLVYPDVPMMHFNTRWSGVTKGDMERARREHKCILGKAAARKAIFRYVGPSTIVIGHGAQSDLLSLRWIHHRVVDSLLIESSRRKEAELKAERERRKKEEEEAKWDEPKEGAGLGGTSEDAELNKKGVAKLYDKDGVESKEGVKAREANKPKEGDKASERKPGNKQPRRKNNPDGMSLKALTMKHLGRAIQVGNKGHDSLEDALAARDLVHAYITDPGRFTSQSEVSASETVW</sequence>
<accession>Q2GQF2</accession>
<feature type="region of interest" description="Disordered" evidence="6">
    <location>
        <begin position="347"/>
        <end position="386"/>
    </location>
</feature>
<dbReference type="RefSeq" id="XP_001227729.1">
    <property type="nucleotide sequence ID" value="XM_001227728.1"/>
</dbReference>
<dbReference type="GeneID" id="4396918"/>
<evidence type="ECO:0000313" key="8">
    <source>
        <dbReference type="EMBL" id="EAQ83398.1"/>
    </source>
</evidence>
<evidence type="ECO:0000256" key="3">
    <source>
        <dbReference type="ARBA" id="ARBA00022801"/>
    </source>
</evidence>
<dbReference type="SMART" id="SM00479">
    <property type="entry name" value="EXOIII"/>
    <property type="match status" value="1"/>
</dbReference>
<dbReference type="InterPro" id="IPR012337">
    <property type="entry name" value="RNaseH-like_sf"/>
</dbReference>
<feature type="domain" description="Exonuclease" evidence="7">
    <location>
        <begin position="176"/>
        <end position="429"/>
    </location>
</feature>
<dbReference type="OrthoDB" id="16516at2759"/>
<dbReference type="InterPro" id="IPR036397">
    <property type="entry name" value="RNaseH_sf"/>
</dbReference>
<dbReference type="SUPFAM" id="SSF53098">
    <property type="entry name" value="Ribonuclease H-like"/>
    <property type="match status" value="1"/>
</dbReference>
<keyword evidence="4" id="KW-0269">Exonuclease</keyword>
<dbReference type="eggNOG" id="KOG2248">
    <property type="taxonomic scope" value="Eukaryota"/>
</dbReference>
<dbReference type="Proteomes" id="UP000001056">
    <property type="component" value="Unassembled WGS sequence"/>
</dbReference>
<reference evidence="9" key="1">
    <citation type="journal article" date="2015" name="Genome Announc.">
        <title>Draft genome sequence of the cellulolytic fungus Chaetomium globosum.</title>
        <authorList>
            <person name="Cuomo C.A."/>
            <person name="Untereiner W.A."/>
            <person name="Ma L.-J."/>
            <person name="Grabherr M."/>
            <person name="Birren B.W."/>
        </authorList>
    </citation>
    <scope>NUCLEOTIDE SEQUENCE [LARGE SCALE GENOMIC DNA]</scope>
    <source>
        <strain evidence="9">ATCC 6205 / CBS 148.51 / DSM 1962 / NBRC 6347 / NRRL 1970</strain>
    </source>
</reference>
<proteinExistence type="predicted"/>
<keyword evidence="3" id="KW-0378">Hydrolase</keyword>
<dbReference type="InterPro" id="IPR047021">
    <property type="entry name" value="REXO1/3/4-like"/>
</dbReference>
<organism evidence="8 9">
    <name type="scientific">Chaetomium globosum (strain ATCC 6205 / CBS 148.51 / DSM 1962 / NBRC 6347 / NRRL 1970)</name>
    <name type="common">Soil fungus</name>
    <dbReference type="NCBI Taxonomy" id="306901"/>
    <lineage>
        <taxon>Eukaryota</taxon>
        <taxon>Fungi</taxon>
        <taxon>Dikarya</taxon>
        <taxon>Ascomycota</taxon>
        <taxon>Pezizomycotina</taxon>
        <taxon>Sordariomycetes</taxon>
        <taxon>Sordariomycetidae</taxon>
        <taxon>Sordariales</taxon>
        <taxon>Chaetomiaceae</taxon>
        <taxon>Chaetomium</taxon>
    </lineage>
</organism>
<dbReference type="GO" id="GO:0006364">
    <property type="term" value="P:rRNA processing"/>
    <property type="evidence" value="ECO:0007669"/>
    <property type="project" value="UniProtKB-KW"/>
</dbReference>
<evidence type="ECO:0000256" key="2">
    <source>
        <dbReference type="ARBA" id="ARBA00022722"/>
    </source>
</evidence>
<evidence type="ECO:0000256" key="4">
    <source>
        <dbReference type="ARBA" id="ARBA00022839"/>
    </source>
</evidence>
<dbReference type="InParanoid" id="Q2GQF2"/>
<feature type="compositionally biased region" description="Basic and acidic residues" evidence="6">
    <location>
        <begin position="295"/>
        <end position="320"/>
    </location>
</feature>
<comment type="function">
    <text evidence="5">Exoribonuclease involved in ribosome biosynthesis. Involved in the processing of ITS1, the internal transcribed spacer localized between the 18S and 5.8S rRNAs.</text>
</comment>
<dbReference type="EMBL" id="CH408035">
    <property type="protein sequence ID" value="EAQ83398.1"/>
    <property type="molecule type" value="Genomic_DNA"/>
</dbReference>
<dbReference type="CDD" id="cd06137">
    <property type="entry name" value="DEDDh_RNase"/>
    <property type="match status" value="1"/>
</dbReference>
<feature type="region of interest" description="Disordered" evidence="6">
    <location>
        <begin position="295"/>
        <end position="330"/>
    </location>
</feature>
<feature type="region of interest" description="Disordered" evidence="6">
    <location>
        <begin position="74"/>
        <end position="112"/>
    </location>
</feature>
<keyword evidence="9" id="KW-1185">Reference proteome</keyword>
<evidence type="ECO:0000313" key="9">
    <source>
        <dbReference type="Proteomes" id="UP000001056"/>
    </source>
</evidence>
<evidence type="ECO:0000259" key="7">
    <source>
        <dbReference type="SMART" id="SM00479"/>
    </source>
</evidence>
<dbReference type="Gene3D" id="3.30.420.10">
    <property type="entry name" value="Ribonuclease H-like superfamily/Ribonuclease H"/>
    <property type="match status" value="2"/>
</dbReference>
<dbReference type="GO" id="GO:0000027">
    <property type="term" value="P:ribosomal large subunit assembly"/>
    <property type="evidence" value="ECO:0007669"/>
    <property type="project" value="TreeGrafter"/>
</dbReference>
<evidence type="ECO:0000256" key="5">
    <source>
        <dbReference type="ARBA" id="ARBA00025599"/>
    </source>
</evidence>
<keyword evidence="1" id="KW-0698">rRNA processing</keyword>
<feature type="compositionally biased region" description="Basic and acidic residues" evidence="6">
    <location>
        <begin position="81"/>
        <end position="93"/>
    </location>
</feature>
<dbReference type="OMA" id="CEMGTAS"/>
<dbReference type="PANTHER" id="PTHR12801:SF45">
    <property type="entry name" value="RNA EXONUCLEASE 4"/>
    <property type="match status" value="1"/>
</dbReference>
<protein>
    <recommendedName>
        <fullName evidence="7">Exonuclease domain-containing protein</fullName>
    </recommendedName>
</protein>
<dbReference type="HOGENOM" id="CLU_029938_1_0_1"/>
<dbReference type="GO" id="GO:0003676">
    <property type="term" value="F:nucleic acid binding"/>
    <property type="evidence" value="ECO:0007669"/>
    <property type="project" value="InterPro"/>
</dbReference>
<dbReference type="VEuPathDB" id="FungiDB:CHGG_09802"/>
<evidence type="ECO:0000256" key="1">
    <source>
        <dbReference type="ARBA" id="ARBA00022552"/>
    </source>
</evidence>
<dbReference type="InterPro" id="IPR013520">
    <property type="entry name" value="Ribonucl_H"/>
</dbReference>
<dbReference type="AlphaFoldDB" id="Q2GQF2"/>
<name>Q2GQF2_CHAGB</name>
<keyword evidence="2" id="KW-0540">Nuclease</keyword>
<dbReference type="STRING" id="306901.Q2GQF2"/>
<dbReference type="GO" id="GO:0004527">
    <property type="term" value="F:exonuclease activity"/>
    <property type="evidence" value="ECO:0007669"/>
    <property type="project" value="UniProtKB-KW"/>
</dbReference>
<dbReference type="PANTHER" id="PTHR12801">
    <property type="entry name" value="RNA EXONUCLEASE REXO1 / RECO3 FAMILY MEMBER-RELATED"/>
    <property type="match status" value="1"/>
</dbReference>